<comment type="caution">
    <text evidence="2">The sequence shown here is derived from an EMBL/GenBank/DDBJ whole genome shotgun (WGS) entry which is preliminary data.</text>
</comment>
<dbReference type="InterPro" id="IPR053144">
    <property type="entry name" value="Acetyltransferase_Butenolide"/>
</dbReference>
<proteinExistence type="predicted"/>
<name>A0ABP7MMI7_9BACT</name>
<dbReference type="SUPFAM" id="SSF55729">
    <property type="entry name" value="Acyl-CoA N-acyltransferases (Nat)"/>
    <property type="match status" value="1"/>
</dbReference>
<gene>
    <name evidence="2" type="ORF">GCM10022406_07680</name>
</gene>
<reference evidence="3" key="1">
    <citation type="journal article" date="2019" name="Int. J. Syst. Evol. Microbiol.">
        <title>The Global Catalogue of Microorganisms (GCM) 10K type strain sequencing project: providing services to taxonomists for standard genome sequencing and annotation.</title>
        <authorList>
            <consortium name="The Broad Institute Genomics Platform"/>
            <consortium name="The Broad Institute Genome Sequencing Center for Infectious Disease"/>
            <person name="Wu L."/>
            <person name="Ma J."/>
        </authorList>
    </citation>
    <scope>NUCLEOTIDE SEQUENCE [LARGE SCALE GENOMIC DNA]</scope>
    <source>
        <strain evidence="3">JCM 17214</strain>
    </source>
</reference>
<accession>A0ABP7MMI7</accession>
<feature type="domain" description="N-acetyltransferase" evidence="1">
    <location>
        <begin position="21"/>
        <end position="154"/>
    </location>
</feature>
<dbReference type="CDD" id="cd04301">
    <property type="entry name" value="NAT_SF"/>
    <property type="match status" value="1"/>
</dbReference>
<organism evidence="2 3">
    <name type="scientific">Hymenobacter algoricola</name>
    <dbReference type="NCBI Taxonomy" id="486267"/>
    <lineage>
        <taxon>Bacteria</taxon>
        <taxon>Pseudomonadati</taxon>
        <taxon>Bacteroidota</taxon>
        <taxon>Cytophagia</taxon>
        <taxon>Cytophagales</taxon>
        <taxon>Hymenobacteraceae</taxon>
        <taxon>Hymenobacter</taxon>
    </lineage>
</organism>
<protein>
    <submittedName>
        <fullName evidence="2">GNAT family N-acetyltransferase</fullName>
    </submittedName>
</protein>
<evidence type="ECO:0000259" key="1">
    <source>
        <dbReference type="PROSITE" id="PS51186"/>
    </source>
</evidence>
<dbReference type="PANTHER" id="PTHR43233:SF1">
    <property type="entry name" value="FAMILY N-ACETYLTRANSFERASE, PUTATIVE (AFU_ORTHOLOGUE AFUA_6G03350)-RELATED"/>
    <property type="match status" value="1"/>
</dbReference>
<dbReference type="InterPro" id="IPR016181">
    <property type="entry name" value="Acyl_CoA_acyltransferase"/>
</dbReference>
<evidence type="ECO:0000313" key="3">
    <source>
        <dbReference type="Proteomes" id="UP001499909"/>
    </source>
</evidence>
<sequence>MHLFRPPVMASDSPNSPGFTLSTDPARLDVGAIHAYLAQESYWAKGIPLATLQRAIDHSLNFGLYAPDGRLAGFARIVTDTATFAWLCDVFVLPEFRGRGLSKWLMAQVWAHPDLQGLRRRILATLDAHGLYTQFGFAPLAAPDRFLEIRQPNPYGAETAN</sequence>
<keyword evidence="3" id="KW-1185">Reference proteome</keyword>
<dbReference type="PROSITE" id="PS51186">
    <property type="entry name" value="GNAT"/>
    <property type="match status" value="1"/>
</dbReference>
<dbReference type="Proteomes" id="UP001499909">
    <property type="component" value="Unassembled WGS sequence"/>
</dbReference>
<dbReference type="Pfam" id="PF00583">
    <property type="entry name" value="Acetyltransf_1"/>
    <property type="match status" value="1"/>
</dbReference>
<evidence type="ECO:0000313" key="2">
    <source>
        <dbReference type="EMBL" id="GAA3923956.1"/>
    </source>
</evidence>
<dbReference type="Gene3D" id="3.40.630.30">
    <property type="match status" value="1"/>
</dbReference>
<dbReference type="PANTHER" id="PTHR43233">
    <property type="entry name" value="FAMILY N-ACETYLTRANSFERASE, PUTATIVE (AFU_ORTHOLOGUE AFUA_6G03350)-RELATED"/>
    <property type="match status" value="1"/>
</dbReference>
<dbReference type="EMBL" id="BAABDH010000015">
    <property type="protein sequence ID" value="GAA3923956.1"/>
    <property type="molecule type" value="Genomic_DNA"/>
</dbReference>
<dbReference type="InterPro" id="IPR000182">
    <property type="entry name" value="GNAT_dom"/>
</dbReference>
<dbReference type="RefSeq" id="WP_345110329.1">
    <property type="nucleotide sequence ID" value="NZ_BAABDH010000015.1"/>
</dbReference>